<dbReference type="SMART" id="SM00020">
    <property type="entry name" value="Tryp_SPc"/>
    <property type="match status" value="1"/>
</dbReference>
<dbReference type="InterPro" id="IPR009003">
    <property type="entry name" value="Peptidase_S1_PA"/>
</dbReference>
<protein>
    <submittedName>
        <fullName evidence="2">Uncharacterized protein</fullName>
    </submittedName>
</protein>
<dbReference type="PANTHER" id="PTHR24260">
    <property type="match status" value="1"/>
</dbReference>
<sequence>MLVSPVGAMVRTLVGVLLLIAAQYVAGCCALSEKIEGDLSHSEESPLDNRSCGNRYYESDFPVDTRLYEHPWLVQFGYKKGNVVSYVFQGLLIHSKFVLTTVFVAHFRDLGQLTYARVGEHNTSAESDCEKDATGEEACAPSVQTIHIDEVIIHPEYDLFNQRNDVALAKLRLPVTIDGTSVAPICLNRDANFQSSFLLIASWCGRRETGLSLTPKQYFMKAITPHECQRLMPNNAISLANEMFCIAFDERHTQVTKLELEPNLRGGSGAPIYTVHEGNKIFLIGLLSYGPRYPAKMHEPYVITSVAPYYNWFLEIIEAELEKRMYKTLA</sequence>
<dbReference type="Pfam" id="PF00089">
    <property type="entry name" value="Trypsin"/>
    <property type="match status" value="1"/>
</dbReference>
<dbReference type="VEuPathDB" id="VectorBase:ASTE007965"/>
<dbReference type="Gene3D" id="2.40.10.10">
    <property type="entry name" value="Trypsin-like serine proteases"/>
    <property type="match status" value="2"/>
</dbReference>
<dbReference type="OMA" id="VAPYYNW"/>
<reference evidence="2" key="2">
    <citation type="submission" date="2020-05" db="UniProtKB">
        <authorList>
            <consortium name="EnsemblMetazoa"/>
        </authorList>
    </citation>
    <scope>IDENTIFICATION</scope>
    <source>
        <strain evidence="2">Indian</strain>
    </source>
</reference>
<evidence type="ECO:0000313" key="3">
    <source>
        <dbReference type="Proteomes" id="UP000076408"/>
    </source>
</evidence>
<dbReference type="VEuPathDB" id="VectorBase:ASTEI06949"/>
<dbReference type="InterPro" id="IPR051333">
    <property type="entry name" value="CLIP_Serine_Protease"/>
</dbReference>
<accession>A0A182YER3</accession>
<comment type="similarity">
    <text evidence="1">Belongs to the peptidase S1 family. CLIP subfamily.</text>
</comment>
<keyword evidence="3" id="KW-1185">Reference proteome</keyword>
<dbReference type="PANTHER" id="PTHR24260:SF147">
    <property type="entry name" value="EG:BACR7A4.3 PROTEIN-RELATED"/>
    <property type="match status" value="1"/>
</dbReference>
<evidence type="ECO:0000313" key="2">
    <source>
        <dbReference type="EnsemblMetazoa" id="ASTEI06949-PA"/>
    </source>
</evidence>
<dbReference type="GO" id="GO:0004252">
    <property type="term" value="F:serine-type endopeptidase activity"/>
    <property type="evidence" value="ECO:0007669"/>
    <property type="project" value="InterPro"/>
</dbReference>
<dbReference type="STRING" id="30069.A0A182YER3"/>
<reference evidence="3" key="1">
    <citation type="journal article" date="2014" name="Genome Biol.">
        <title>Genome analysis of a major urban malaria vector mosquito, Anopheles stephensi.</title>
        <authorList>
            <person name="Jiang X."/>
            <person name="Peery A."/>
            <person name="Hall A.B."/>
            <person name="Sharma A."/>
            <person name="Chen X.G."/>
            <person name="Waterhouse R.M."/>
            <person name="Komissarov A."/>
            <person name="Riehle M.M."/>
            <person name="Shouche Y."/>
            <person name="Sharakhova M.V."/>
            <person name="Lawson D."/>
            <person name="Pakpour N."/>
            <person name="Arensburger P."/>
            <person name="Davidson V.L."/>
            <person name="Eiglmeier K."/>
            <person name="Emrich S."/>
            <person name="George P."/>
            <person name="Kennedy R.C."/>
            <person name="Mane S.P."/>
            <person name="Maslen G."/>
            <person name="Oringanje C."/>
            <person name="Qi Y."/>
            <person name="Settlage R."/>
            <person name="Tojo M."/>
            <person name="Tubio J.M."/>
            <person name="Unger M.F."/>
            <person name="Wang B."/>
            <person name="Vernick K.D."/>
            <person name="Ribeiro J.M."/>
            <person name="James A.A."/>
            <person name="Michel K."/>
            <person name="Riehle M.A."/>
            <person name="Luckhart S."/>
            <person name="Sharakhov I.V."/>
            <person name="Tu Z."/>
        </authorList>
    </citation>
    <scope>NUCLEOTIDE SEQUENCE [LARGE SCALE GENOMIC DNA]</scope>
    <source>
        <strain evidence="3">Indian</strain>
    </source>
</reference>
<dbReference type="InterPro" id="IPR001254">
    <property type="entry name" value="Trypsin_dom"/>
</dbReference>
<dbReference type="GO" id="GO:0006508">
    <property type="term" value="P:proteolysis"/>
    <property type="evidence" value="ECO:0007669"/>
    <property type="project" value="InterPro"/>
</dbReference>
<organism evidence="2 3">
    <name type="scientific">Anopheles stephensi</name>
    <name type="common">Indo-Pakistan malaria mosquito</name>
    <dbReference type="NCBI Taxonomy" id="30069"/>
    <lineage>
        <taxon>Eukaryota</taxon>
        <taxon>Metazoa</taxon>
        <taxon>Ecdysozoa</taxon>
        <taxon>Arthropoda</taxon>
        <taxon>Hexapoda</taxon>
        <taxon>Insecta</taxon>
        <taxon>Pterygota</taxon>
        <taxon>Neoptera</taxon>
        <taxon>Endopterygota</taxon>
        <taxon>Diptera</taxon>
        <taxon>Nematocera</taxon>
        <taxon>Culicoidea</taxon>
        <taxon>Culicidae</taxon>
        <taxon>Anophelinae</taxon>
        <taxon>Anopheles</taxon>
    </lineage>
</organism>
<dbReference type="PROSITE" id="PS50240">
    <property type="entry name" value="TRYPSIN_DOM"/>
    <property type="match status" value="1"/>
</dbReference>
<dbReference type="EnsemblMetazoa" id="ASTEI06949-RA">
    <property type="protein sequence ID" value="ASTEI06949-PA"/>
    <property type="gene ID" value="ASTEI06949"/>
</dbReference>
<evidence type="ECO:0000256" key="1">
    <source>
        <dbReference type="ARBA" id="ARBA00024195"/>
    </source>
</evidence>
<dbReference type="Proteomes" id="UP000076408">
    <property type="component" value="Unassembled WGS sequence"/>
</dbReference>
<dbReference type="VEuPathDB" id="VectorBase:ASTEI20_046109"/>
<name>A0A182YER3_ANOST</name>
<dbReference type="InterPro" id="IPR043504">
    <property type="entry name" value="Peptidase_S1_PA_chymotrypsin"/>
</dbReference>
<dbReference type="SUPFAM" id="SSF50494">
    <property type="entry name" value="Trypsin-like serine proteases"/>
    <property type="match status" value="1"/>
</dbReference>
<dbReference type="AlphaFoldDB" id="A0A182YER3"/>
<proteinExistence type="inferred from homology"/>